<organism evidence="1 2">
    <name type="scientific">Microbacterium aoyamense</name>
    <dbReference type="NCBI Taxonomy" id="344166"/>
    <lineage>
        <taxon>Bacteria</taxon>
        <taxon>Bacillati</taxon>
        <taxon>Actinomycetota</taxon>
        <taxon>Actinomycetes</taxon>
        <taxon>Micrococcales</taxon>
        <taxon>Microbacteriaceae</taxon>
        <taxon>Microbacterium</taxon>
    </lineage>
</organism>
<gene>
    <name evidence="1" type="ORF">GCM10009775_23690</name>
</gene>
<name>A0ABP5B4P6_9MICO</name>
<dbReference type="Proteomes" id="UP001501343">
    <property type="component" value="Unassembled WGS sequence"/>
</dbReference>
<evidence type="ECO:0008006" key="3">
    <source>
        <dbReference type="Google" id="ProtNLM"/>
    </source>
</evidence>
<comment type="caution">
    <text evidence="1">The sequence shown here is derived from an EMBL/GenBank/DDBJ whole genome shotgun (WGS) entry which is preliminary data.</text>
</comment>
<dbReference type="RefSeq" id="WP_248148112.1">
    <property type="nucleotide sequence ID" value="NZ_BAAAOF010000004.1"/>
</dbReference>
<sequence length="107" mass="12183">MNPGLGYLFIRAVVEESTHIVEFDRWYDDHLLQAVTSLHAARGWRFWSEGEEHGRVHYATYEFASPAAVDAALESAEFQALIGDFTARWGESVRRIRSRVSVVRTVG</sequence>
<proteinExistence type="predicted"/>
<evidence type="ECO:0000313" key="2">
    <source>
        <dbReference type="Proteomes" id="UP001501343"/>
    </source>
</evidence>
<keyword evidence="2" id="KW-1185">Reference proteome</keyword>
<dbReference type="InterPro" id="IPR011008">
    <property type="entry name" value="Dimeric_a/b-barrel"/>
</dbReference>
<reference evidence="2" key="1">
    <citation type="journal article" date="2019" name="Int. J. Syst. Evol. Microbiol.">
        <title>The Global Catalogue of Microorganisms (GCM) 10K type strain sequencing project: providing services to taxonomists for standard genome sequencing and annotation.</title>
        <authorList>
            <consortium name="The Broad Institute Genomics Platform"/>
            <consortium name="The Broad Institute Genome Sequencing Center for Infectious Disease"/>
            <person name="Wu L."/>
            <person name="Ma J."/>
        </authorList>
    </citation>
    <scope>NUCLEOTIDE SEQUENCE [LARGE SCALE GENOMIC DNA]</scope>
    <source>
        <strain evidence="2">JCM 14900</strain>
    </source>
</reference>
<evidence type="ECO:0000313" key="1">
    <source>
        <dbReference type="EMBL" id="GAA1930870.1"/>
    </source>
</evidence>
<protein>
    <recommendedName>
        <fullName evidence="3">DUF4286 family protein</fullName>
    </recommendedName>
</protein>
<accession>A0ABP5B4P6</accession>
<dbReference type="EMBL" id="BAAAOF010000004">
    <property type="protein sequence ID" value="GAA1930870.1"/>
    <property type="molecule type" value="Genomic_DNA"/>
</dbReference>
<dbReference type="SUPFAM" id="SSF54909">
    <property type="entry name" value="Dimeric alpha+beta barrel"/>
    <property type="match status" value="1"/>
</dbReference>